<organism evidence="5 6">
    <name type="scientific">Mycena metata</name>
    <dbReference type="NCBI Taxonomy" id="1033252"/>
    <lineage>
        <taxon>Eukaryota</taxon>
        <taxon>Fungi</taxon>
        <taxon>Dikarya</taxon>
        <taxon>Basidiomycota</taxon>
        <taxon>Agaricomycotina</taxon>
        <taxon>Agaricomycetes</taxon>
        <taxon>Agaricomycetidae</taxon>
        <taxon>Agaricales</taxon>
        <taxon>Marasmiineae</taxon>
        <taxon>Mycenaceae</taxon>
        <taxon>Mycena</taxon>
    </lineage>
</organism>
<reference evidence="5" key="1">
    <citation type="submission" date="2023-03" db="EMBL/GenBank/DDBJ databases">
        <title>Massive genome expansion in bonnet fungi (Mycena s.s.) driven by repeated elements and novel gene families across ecological guilds.</title>
        <authorList>
            <consortium name="Lawrence Berkeley National Laboratory"/>
            <person name="Harder C.B."/>
            <person name="Miyauchi S."/>
            <person name="Viragh M."/>
            <person name="Kuo A."/>
            <person name="Thoen E."/>
            <person name="Andreopoulos B."/>
            <person name="Lu D."/>
            <person name="Skrede I."/>
            <person name="Drula E."/>
            <person name="Henrissat B."/>
            <person name="Morin E."/>
            <person name="Kohler A."/>
            <person name="Barry K."/>
            <person name="LaButti K."/>
            <person name="Morin E."/>
            <person name="Salamov A."/>
            <person name="Lipzen A."/>
            <person name="Mereny Z."/>
            <person name="Hegedus B."/>
            <person name="Baldrian P."/>
            <person name="Stursova M."/>
            <person name="Weitz H."/>
            <person name="Taylor A."/>
            <person name="Grigoriev I.V."/>
            <person name="Nagy L.G."/>
            <person name="Martin F."/>
            <person name="Kauserud H."/>
        </authorList>
    </citation>
    <scope>NUCLEOTIDE SEQUENCE</scope>
    <source>
        <strain evidence="5">CBHHK182m</strain>
    </source>
</reference>
<evidence type="ECO:0000256" key="3">
    <source>
        <dbReference type="SAM" id="MobiDB-lite"/>
    </source>
</evidence>
<dbReference type="SUPFAM" id="SSF47240">
    <property type="entry name" value="Ferritin-like"/>
    <property type="match status" value="1"/>
</dbReference>
<evidence type="ECO:0000259" key="4">
    <source>
        <dbReference type="PROSITE" id="PS50039"/>
    </source>
</evidence>
<sequence>MSQPLSCELELLSAPLQISDLPKGSQATDLTAELDSSLDLDEETHLVVAKRAPRKYVLYPIEESRMWDMYKTAQSHFWIAEDFVPAKRDVEKDPVALPLFSAMRAVLAEISLHPDLSLNSIAAMVDQQEAKAFLNYQAMMRNIHDEAYSDMLLNLSAGCTVGELSIVEGVDVSAVRRGWIATQQSLYGGISLTAAIAACADTVFFSTFQLLAGLGGASRLATRIRVDKDLSVDFLVDLCARSAPNRILPTIKRLIQDALKIELAVIDGMEDILVELDKYEQSVAFAKLVAENLITKFSVAFASHLIANAAPAHRRSGQLPSLLRSLFTQSALISRPWHRRDYIPAFYSHHRRRPRRAPFSLFHLLASSAPDPDRESQSDRLFVSIRRYKPVPASDVSGDVTSIHGPTPLKWLSDVQAKGYQDITPQRHSLICISPHGGQGKASQLWRETIEHAVRCIIHVQSAPAGHMVVDGNFILVVTDVSQQILFTPLALDVRSPPPFNWATFPNTWRRRISATHARALLVYVHSRAGPSVDGRKVFVRSFEDMLCMQTCTPLEEVECVQAYRVVGCKVLQFSLNTHGNRLCPPLRSEEALSGVRVLPLANRPVINSATSNSSGRVDAGNIVQSAPQSLVFPCIAYAAAHLIVGSVATWYQIDALYLPEREVIGPGTDVVAPAAWRGSVKVESIAVVPGVQGADVTVFRGHTASGETVFLRFQWTKFRVQRLSSTPIGECAGEEDLCSKLNYEQLPLLVTYPLPAEAQEVPCGVNTSTYVRCRLDINRDMSVSLAAVDEAKTGERPAMSWRHLIWLAICGSRKQQLSVCGIRDALVQHIDWFREHDDAVHLRQWKNMIGQNLTTYDEFVTPGRKGGGCLESDGKRSIKEEGKEEDDVLLQRSL</sequence>
<feature type="region of interest" description="Disordered" evidence="3">
    <location>
        <begin position="868"/>
        <end position="895"/>
    </location>
</feature>
<accession>A0AAD7ICZ4</accession>
<dbReference type="InterPro" id="IPR036390">
    <property type="entry name" value="WH_DNA-bd_sf"/>
</dbReference>
<dbReference type="Proteomes" id="UP001215598">
    <property type="component" value="Unassembled WGS sequence"/>
</dbReference>
<dbReference type="Gene3D" id="1.10.620.20">
    <property type="entry name" value="Ribonucleotide Reductase, subunit A"/>
    <property type="match status" value="1"/>
</dbReference>
<feature type="domain" description="Fork-head" evidence="4">
    <location>
        <begin position="797"/>
        <end position="876"/>
    </location>
</feature>
<dbReference type="GO" id="GO:0005634">
    <property type="term" value="C:nucleus"/>
    <property type="evidence" value="ECO:0007669"/>
    <property type="project" value="UniProtKB-SubCell"/>
</dbReference>
<proteinExistence type="predicted"/>
<dbReference type="InterPro" id="IPR001766">
    <property type="entry name" value="Fork_head_dom"/>
</dbReference>
<comment type="subcellular location">
    <subcellularLocation>
        <location evidence="2">Nucleus</location>
    </subcellularLocation>
</comment>
<protein>
    <recommendedName>
        <fullName evidence="4">Fork-head domain-containing protein</fullName>
    </recommendedName>
</protein>
<dbReference type="GO" id="GO:0009263">
    <property type="term" value="P:deoxyribonucleotide biosynthetic process"/>
    <property type="evidence" value="ECO:0007669"/>
    <property type="project" value="InterPro"/>
</dbReference>
<dbReference type="GO" id="GO:0003700">
    <property type="term" value="F:DNA-binding transcription factor activity"/>
    <property type="evidence" value="ECO:0007669"/>
    <property type="project" value="InterPro"/>
</dbReference>
<evidence type="ECO:0000256" key="1">
    <source>
        <dbReference type="ARBA" id="ARBA00023125"/>
    </source>
</evidence>
<gene>
    <name evidence="5" type="ORF">B0H16DRAFT_1758689</name>
</gene>
<dbReference type="GO" id="GO:0016491">
    <property type="term" value="F:oxidoreductase activity"/>
    <property type="evidence" value="ECO:0007669"/>
    <property type="project" value="InterPro"/>
</dbReference>
<dbReference type="Pfam" id="PF00268">
    <property type="entry name" value="Ribonuc_red_sm"/>
    <property type="match status" value="1"/>
</dbReference>
<dbReference type="GO" id="GO:0043565">
    <property type="term" value="F:sequence-specific DNA binding"/>
    <property type="evidence" value="ECO:0007669"/>
    <property type="project" value="InterPro"/>
</dbReference>
<evidence type="ECO:0000313" key="6">
    <source>
        <dbReference type="Proteomes" id="UP001215598"/>
    </source>
</evidence>
<dbReference type="AlphaFoldDB" id="A0AAD7ICZ4"/>
<keyword evidence="2" id="KW-0539">Nucleus</keyword>
<dbReference type="InterPro" id="IPR000358">
    <property type="entry name" value="RNR_small_fam"/>
</dbReference>
<dbReference type="PROSITE" id="PS50039">
    <property type="entry name" value="FORK_HEAD_3"/>
    <property type="match status" value="1"/>
</dbReference>
<name>A0AAD7ICZ4_9AGAR</name>
<feature type="DNA-binding region" description="Fork-head" evidence="2">
    <location>
        <begin position="797"/>
        <end position="876"/>
    </location>
</feature>
<dbReference type="Gene3D" id="1.10.10.10">
    <property type="entry name" value="Winged helix-like DNA-binding domain superfamily/Winged helix DNA-binding domain"/>
    <property type="match status" value="1"/>
</dbReference>
<dbReference type="Pfam" id="PF00250">
    <property type="entry name" value="Forkhead"/>
    <property type="match status" value="1"/>
</dbReference>
<dbReference type="SUPFAM" id="SSF46785">
    <property type="entry name" value="Winged helix' DNA-binding domain"/>
    <property type="match status" value="1"/>
</dbReference>
<dbReference type="InterPro" id="IPR012348">
    <property type="entry name" value="RNR-like"/>
</dbReference>
<keyword evidence="1 2" id="KW-0238">DNA-binding</keyword>
<evidence type="ECO:0000256" key="2">
    <source>
        <dbReference type="PROSITE-ProRule" id="PRU00089"/>
    </source>
</evidence>
<dbReference type="InterPro" id="IPR036388">
    <property type="entry name" value="WH-like_DNA-bd_sf"/>
</dbReference>
<dbReference type="EMBL" id="JARKIB010000106">
    <property type="protein sequence ID" value="KAJ7739525.1"/>
    <property type="molecule type" value="Genomic_DNA"/>
</dbReference>
<keyword evidence="6" id="KW-1185">Reference proteome</keyword>
<comment type="caution">
    <text evidence="5">The sequence shown here is derived from an EMBL/GenBank/DDBJ whole genome shotgun (WGS) entry which is preliminary data.</text>
</comment>
<feature type="compositionally biased region" description="Basic and acidic residues" evidence="3">
    <location>
        <begin position="873"/>
        <end position="883"/>
    </location>
</feature>
<evidence type="ECO:0000313" key="5">
    <source>
        <dbReference type="EMBL" id="KAJ7739525.1"/>
    </source>
</evidence>
<dbReference type="SMART" id="SM00339">
    <property type="entry name" value="FH"/>
    <property type="match status" value="1"/>
</dbReference>
<dbReference type="InterPro" id="IPR009078">
    <property type="entry name" value="Ferritin-like_SF"/>
</dbReference>